<dbReference type="OrthoDB" id="2429120at2759"/>
<feature type="non-terminal residue" evidence="1">
    <location>
        <position position="79"/>
    </location>
</feature>
<evidence type="ECO:0000313" key="1">
    <source>
        <dbReference type="EMBL" id="CAG8670049.1"/>
    </source>
</evidence>
<dbReference type="EMBL" id="CAJVPI010004789">
    <property type="protein sequence ID" value="CAG8670049.1"/>
    <property type="molecule type" value="Genomic_DNA"/>
</dbReference>
<organism evidence="1 2">
    <name type="scientific">Paraglomus brasilianum</name>
    <dbReference type="NCBI Taxonomy" id="144538"/>
    <lineage>
        <taxon>Eukaryota</taxon>
        <taxon>Fungi</taxon>
        <taxon>Fungi incertae sedis</taxon>
        <taxon>Mucoromycota</taxon>
        <taxon>Glomeromycotina</taxon>
        <taxon>Glomeromycetes</taxon>
        <taxon>Paraglomerales</taxon>
        <taxon>Paraglomeraceae</taxon>
        <taxon>Paraglomus</taxon>
    </lineage>
</organism>
<proteinExistence type="predicted"/>
<accession>A0A9N9EAS8</accession>
<dbReference type="AlphaFoldDB" id="A0A9N9EAS8"/>
<keyword evidence="2" id="KW-1185">Reference proteome</keyword>
<protein>
    <submittedName>
        <fullName evidence="1">10802_t:CDS:1</fullName>
    </submittedName>
</protein>
<evidence type="ECO:0000313" key="2">
    <source>
        <dbReference type="Proteomes" id="UP000789739"/>
    </source>
</evidence>
<gene>
    <name evidence="1" type="ORF">PBRASI_LOCUS11254</name>
</gene>
<comment type="caution">
    <text evidence="1">The sequence shown here is derived from an EMBL/GenBank/DDBJ whole genome shotgun (WGS) entry which is preliminary data.</text>
</comment>
<dbReference type="Proteomes" id="UP000789739">
    <property type="component" value="Unassembled WGS sequence"/>
</dbReference>
<name>A0A9N9EAS8_9GLOM</name>
<reference evidence="1" key="1">
    <citation type="submission" date="2021-06" db="EMBL/GenBank/DDBJ databases">
        <authorList>
            <person name="Kallberg Y."/>
            <person name="Tangrot J."/>
            <person name="Rosling A."/>
        </authorList>
    </citation>
    <scope>NUCLEOTIDE SEQUENCE</scope>
    <source>
        <strain evidence="1">BR232B</strain>
    </source>
</reference>
<feature type="non-terminal residue" evidence="1">
    <location>
        <position position="1"/>
    </location>
</feature>
<sequence>LLKRNWSTDTLDASAHQKKKFDPLLQGRKPDFLIFTSVKNKKESLFVTEVKSPKHCAAKCLLSDKVKLGNQMKDSLDKM</sequence>